<organism evidence="1 2">
    <name type="scientific">Streptomyces humidus</name>
    <dbReference type="NCBI Taxonomy" id="52259"/>
    <lineage>
        <taxon>Bacteria</taxon>
        <taxon>Bacillati</taxon>
        <taxon>Actinomycetota</taxon>
        <taxon>Actinomycetes</taxon>
        <taxon>Kitasatosporales</taxon>
        <taxon>Streptomycetaceae</taxon>
        <taxon>Streptomyces</taxon>
    </lineage>
</organism>
<accession>A0A918L537</accession>
<protein>
    <submittedName>
        <fullName evidence="1">Uncharacterized protein</fullName>
    </submittedName>
</protein>
<proteinExistence type="predicted"/>
<evidence type="ECO:0000313" key="2">
    <source>
        <dbReference type="Proteomes" id="UP000606194"/>
    </source>
</evidence>
<reference evidence="1" key="2">
    <citation type="submission" date="2020-09" db="EMBL/GenBank/DDBJ databases">
        <authorList>
            <person name="Sun Q."/>
            <person name="Ohkuma M."/>
        </authorList>
    </citation>
    <scope>NUCLEOTIDE SEQUENCE</scope>
    <source>
        <strain evidence="1">JCM 4386</strain>
    </source>
</reference>
<dbReference type="PROSITE" id="PS51257">
    <property type="entry name" value="PROKAR_LIPOPROTEIN"/>
    <property type="match status" value="1"/>
</dbReference>
<evidence type="ECO:0000313" key="1">
    <source>
        <dbReference type="EMBL" id="GGS01482.1"/>
    </source>
</evidence>
<gene>
    <name evidence="1" type="ORF">GCM10010269_45460</name>
</gene>
<dbReference type="RefSeq" id="WP_190151129.1">
    <property type="nucleotide sequence ID" value="NZ_BMTL01000019.1"/>
</dbReference>
<dbReference type="AlphaFoldDB" id="A0A918L537"/>
<reference evidence="1" key="1">
    <citation type="journal article" date="2014" name="Int. J. Syst. Evol. Microbiol.">
        <title>Complete genome sequence of Corynebacterium casei LMG S-19264T (=DSM 44701T), isolated from a smear-ripened cheese.</title>
        <authorList>
            <consortium name="US DOE Joint Genome Institute (JGI-PGF)"/>
            <person name="Walter F."/>
            <person name="Albersmeier A."/>
            <person name="Kalinowski J."/>
            <person name="Ruckert C."/>
        </authorList>
    </citation>
    <scope>NUCLEOTIDE SEQUENCE</scope>
    <source>
        <strain evidence="1">JCM 4386</strain>
    </source>
</reference>
<sequence>MPVALRPAPAAVSRVGVGVDQGFTVCVGGSGAVACERLRGRVPRRSGAAFATLPSLYNLFPGCLVSSLDPSTDR</sequence>
<name>A0A918L537_9ACTN</name>
<comment type="caution">
    <text evidence="1">The sequence shown here is derived from an EMBL/GenBank/DDBJ whole genome shotgun (WGS) entry which is preliminary data.</text>
</comment>
<keyword evidence="2" id="KW-1185">Reference proteome</keyword>
<dbReference type="Proteomes" id="UP000606194">
    <property type="component" value="Unassembled WGS sequence"/>
</dbReference>
<dbReference type="EMBL" id="BMTL01000019">
    <property type="protein sequence ID" value="GGS01482.1"/>
    <property type="molecule type" value="Genomic_DNA"/>
</dbReference>